<reference evidence="1 2" key="1">
    <citation type="submission" date="2018-11" db="EMBL/GenBank/DDBJ databases">
        <authorList>
            <consortium name="Pathogen Informatics"/>
        </authorList>
    </citation>
    <scope>NUCLEOTIDE SEQUENCE [LARGE SCALE GENOMIC DNA]</scope>
    <source>
        <strain evidence="1 2">MHpl1</strain>
    </source>
</reference>
<protein>
    <submittedName>
        <fullName evidence="1">Uncharacterized protein</fullName>
    </submittedName>
</protein>
<evidence type="ECO:0000313" key="1">
    <source>
        <dbReference type="EMBL" id="VDO38525.1"/>
    </source>
</evidence>
<name>A0A3P7YMV0_HAEPC</name>
<dbReference type="AlphaFoldDB" id="A0A3P7YMV0"/>
<dbReference type="EMBL" id="UZAF01017156">
    <property type="protein sequence ID" value="VDO38525.1"/>
    <property type="molecule type" value="Genomic_DNA"/>
</dbReference>
<proteinExistence type="predicted"/>
<gene>
    <name evidence="1" type="ORF">HPLM_LOCUS9847</name>
</gene>
<dbReference type="Proteomes" id="UP000268014">
    <property type="component" value="Unassembled WGS sequence"/>
</dbReference>
<accession>A0A3P7YMV0</accession>
<evidence type="ECO:0000313" key="2">
    <source>
        <dbReference type="Proteomes" id="UP000268014"/>
    </source>
</evidence>
<keyword evidence="2" id="KW-1185">Reference proteome</keyword>
<organism evidence="1 2">
    <name type="scientific">Haemonchus placei</name>
    <name type="common">Barber's pole worm</name>
    <dbReference type="NCBI Taxonomy" id="6290"/>
    <lineage>
        <taxon>Eukaryota</taxon>
        <taxon>Metazoa</taxon>
        <taxon>Ecdysozoa</taxon>
        <taxon>Nematoda</taxon>
        <taxon>Chromadorea</taxon>
        <taxon>Rhabditida</taxon>
        <taxon>Rhabditina</taxon>
        <taxon>Rhabditomorpha</taxon>
        <taxon>Strongyloidea</taxon>
        <taxon>Trichostrongylidae</taxon>
        <taxon>Haemonchus</taxon>
    </lineage>
</organism>
<sequence length="149" mass="17118">MLHYLQHPQRFQQGLEQCLLLFRPLVDTSSSLMELISYIAGERGQELHLRLWHFDTSSVRFYQPHSLKRFSLILRNHRDVTALAPLCNRDWHGIRCPGLRHHCGMDAVVCNHCTVPAAEVVGKDSMEYVVAVADMLVDNCSTVAVEEYR</sequence>